<feature type="compositionally biased region" description="Basic and acidic residues" evidence="1">
    <location>
        <begin position="49"/>
        <end position="63"/>
    </location>
</feature>
<proteinExistence type="predicted"/>
<evidence type="ECO:0000313" key="3">
    <source>
        <dbReference type="Proteomes" id="UP000326396"/>
    </source>
</evidence>
<reference evidence="2 3" key="1">
    <citation type="submission" date="2019-05" db="EMBL/GenBank/DDBJ databases">
        <title>Mikania micrantha, genome provides insights into the molecular mechanism of rapid growth.</title>
        <authorList>
            <person name="Liu B."/>
        </authorList>
    </citation>
    <scope>NUCLEOTIDE SEQUENCE [LARGE SCALE GENOMIC DNA]</scope>
    <source>
        <strain evidence="2">NLD-2019</strain>
        <tissue evidence="2">Leaf</tissue>
    </source>
</reference>
<evidence type="ECO:0000313" key="2">
    <source>
        <dbReference type="EMBL" id="KAD5507448.1"/>
    </source>
</evidence>
<gene>
    <name evidence="2" type="ORF">E3N88_15151</name>
</gene>
<dbReference type="Proteomes" id="UP000326396">
    <property type="component" value="Linkage Group LG16"/>
</dbReference>
<evidence type="ECO:0000256" key="1">
    <source>
        <dbReference type="SAM" id="MobiDB-lite"/>
    </source>
</evidence>
<protein>
    <submittedName>
        <fullName evidence="2">Uncharacterized protein</fullName>
    </submittedName>
</protein>
<name>A0A5N6NWH1_9ASTR</name>
<accession>A0A5N6NWH1</accession>
<comment type="caution">
    <text evidence="2">The sequence shown here is derived from an EMBL/GenBank/DDBJ whole genome shotgun (WGS) entry which is preliminary data.</text>
</comment>
<dbReference type="AlphaFoldDB" id="A0A5N6NWH1"/>
<organism evidence="2 3">
    <name type="scientific">Mikania micrantha</name>
    <name type="common">bitter vine</name>
    <dbReference type="NCBI Taxonomy" id="192012"/>
    <lineage>
        <taxon>Eukaryota</taxon>
        <taxon>Viridiplantae</taxon>
        <taxon>Streptophyta</taxon>
        <taxon>Embryophyta</taxon>
        <taxon>Tracheophyta</taxon>
        <taxon>Spermatophyta</taxon>
        <taxon>Magnoliopsida</taxon>
        <taxon>eudicotyledons</taxon>
        <taxon>Gunneridae</taxon>
        <taxon>Pentapetalae</taxon>
        <taxon>asterids</taxon>
        <taxon>campanulids</taxon>
        <taxon>Asterales</taxon>
        <taxon>Asteraceae</taxon>
        <taxon>Asteroideae</taxon>
        <taxon>Heliantheae alliance</taxon>
        <taxon>Eupatorieae</taxon>
        <taxon>Mikania</taxon>
    </lineage>
</organism>
<dbReference type="OrthoDB" id="10532420at2759"/>
<keyword evidence="3" id="KW-1185">Reference proteome</keyword>
<sequence length="106" mass="11716">MPNLYHKSIQALFSYSPSLSIKKANQSVTKIDGGPSHAGRTTGDGENNEPSKEQDEYVDGPDARIHEPLGVPIEIRWRLRLDIQVGHFLENRVGWSGDDGGCMVVK</sequence>
<dbReference type="EMBL" id="SZYD01000008">
    <property type="protein sequence ID" value="KAD5507448.1"/>
    <property type="molecule type" value="Genomic_DNA"/>
</dbReference>
<feature type="region of interest" description="Disordered" evidence="1">
    <location>
        <begin position="26"/>
        <end position="63"/>
    </location>
</feature>